<dbReference type="Proteomes" id="UP000697107">
    <property type="component" value="Unassembled WGS sequence"/>
</dbReference>
<evidence type="ECO:0000313" key="5">
    <source>
        <dbReference type="EMBL" id="KAG2982812.1"/>
    </source>
</evidence>
<feature type="compositionally biased region" description="Low complexity" evidence="2">
    <location>
        <begin position="414"/>
        <end position="450"/>
    </location>
</feature>
<organism evidence="4 6">
    <name type="scientific">Phytophthora cactorum</name>
    <dbReference type="NCBI Taxonomy" id="29920"/>
    <lineage>
        <taxon>Eukaryota</taxon>
        <taxon>Sar</taxon>
        <taxon>Stramenopiles</taxon>
        <taxon>Oomycota</taxon>
        <taxon>Peronosporomycetes</taxon>
        <taxon>Peronosporales</taxon>
        <taxon>Peronosporaceae</taxon>
        <taxon>Phytophthora</taxon>
    </lineage>
</organism>
<feature type="coiled-coil region" evidence="1">
    <location>
        <begin position="234"/>
        <end position="261"/>
    </location>
</feature>
<dbReference type="EMBL" id="RCMG01001325">
    <property type="protein sequence ID" value="KAG2830192.1"/>
    <property type="molecule type" value="Genomic_DNA"/>
</dbReference>
<feature type="compositionally biased region" description="Low complexity" evidence="2">
    <location>
        <begin position="457"/>
        <end position="492"/>
    </location>
</feature>
<evidence type="ECO:0000313" key="6">
    <source>
        <dbReference type="Proteomes" id="UP000774804"/>
    </source>
</evidence>
<evidence type="ECO:0000256" key="1">
    <source>
        <dbReference type="SAM" id="Coils"/>
    </source>
</evidence>
<protein>
    <submittedName>
        <fullName evidence="4">Uncharacterized protein</fullName>
    </submittedName>
</protein>
<dbReference type="Proteomes" id="UP000735874">
    <property type="component" value="Unassembled WGS sequence"/>
</dbReference>
<gene>
    <name evidence="3" type="ORF">PC113_g21148</name>
    <name evidence="4" type="ORF">PC115_g14686</name>
    <name evidence="5" type="ORF">PC118_g9773</name>
</gene>
<dbReference type="VEuPathDB" id="FungiDB:PC110_g438"/>
<accession>A0A8T1BMX4</accession>
<dbReference type="Proteomes" id="UP000774804">
    <property type="component" value="Unassembled WGS sequence"/>
</dbReference>
<dbReference type="AlphaFoldDB" id="A0A8T1BMX4"/>
<feature type="coiled-coil region" evidence="1">
    <location>
        <begin position="128"/>
        <end position="197"/>
    </location>
</feature>
<name>A0A8T1BMX4_9STRA</name>
<feature type="compositionally biased region" description="Low complexity" evidence="2">
    <location>
        <begin position="499"/>
        <end position="508"/>
    </location>
</feature>
<keyword evidence="1" id="KW-0175">Coiled coil</keyword>
<sequence length="560" mass="61123">MRVQDAPATRPNIPDVRLSRQTFQDLLREVNHEVSDRVISTLAPQIETAARISVGMQLGSPVRGNKRIYVRFVATRSLQEVADSVVPDSGDESETTSQGLARLRSEIHSAQAAQATAEPSLTKEIMHRESAQTVCSSARRELEQTQREVHRLRERESSVLRELDAFNAQVDAHNELSQRLENRIKSAEDESQRLTQYTARQKEIFKATVATNTSQIRRLHQLLSDSDIADDSANTRLKRRNKDLREQVKLLSSANKALRAHVKLEEVDPDGLVLVLEGLSTGELNWELLDVSGQTRDILKRLYAMKDYTMSDENFAAGLARIACREGDDLVLSHDGRAANSRKTSTGTSYAEVQKSNSKHKAKASASRKCLRDTSDNESDSSALPPKHPASGKQSVSRPITKPPAASNARRSRPGSTASSGKAASPASSVRKSTSSGVSKSKSQPRPTKTPQKKSQSKTLRAPPTSSQQPVGSSSVSPPAESPVSSAVEVSPRTNRPIRQQAARSSFRSSLQIELESADDIEALNSANVVASKARITREPPVASISPREAVSEVPASSRE</sequence>
<feature type="region of interest" description="Disordered" evidence="2">
    <location>
        <begin position="538"/>
        <end position="560"/>
    </location>
</feature>
<reference evidence="4" key="1">
    <citation type="submission" date="2018-10" db="EMBL/GenBank/DDBJ databases">
        <title>Effector identification in a new, highly contiguous assembly of the strawberry crown rot pathogen Phytophthora cactorum.</title>
        <authorList>
            <person name="Armitage A.D."/>
            <person name="Nellist C.F."/>
            <person name="Bates H."/>
            <person name="Vickerstaff R.J."/>
            <person name="Harrison R.J."/>
        </authorList>
    </citation>
    <scope>NUCLEOTIDE SEQUENCE</scope>
    <source>
        <strain evidence="3">15-7</strain>
        <strain evidence="4">4032</strain>
        <strain evidence="5">P415</strain>
    </source>
</reference>
<comment type="caution">
    <text evidence="4">The sequence shown here is derived from an EMBL/GenBank/DDBJ whole genome shotgun (WGS) entry which is preliminary data.</text>
</comment>
<evidence type="ECO:0000313" key="3">
    <source>
        <dbReference type="EMBL" id="KAG2830192.1"/>
    </source>
</evidence>
<evidence type="ECO:0000256" key="2">
    <source>
        <dbReference type="SAM" id="MobiDB-lite"/>
    </source>
</evidence>
<evidence type="ECO:0000313" key="4">
    <source>
        <dbReference type="EMBL" id="KAG2905244.1"/>
    </source>
</evidence>
<feature type="compositionally biased region" description="Polar residues" evidence="2">
    <location>
        <begin position="341"/>
        <end position="351"/>
    </location>
</feature>
<proteinExistence type="predicted"/>
<dbReference type="EMBL" id="RCMI01000570">
    <property type="protein sequence ID" value="KAG2905244.1"/>
    <property type="molecule type" value="Genomic_DNA"/>
</dbReference>
<dbReference type="EMBL" id="RCML01000271">
    <property type="protein sequence ID" value="KAG2982812.1"/>
    <property type="molecule type" value="Genomic_DNA"/>
</dbReference>
<feature type="region of interest" description="Disordered" evidence="2">
    <location>
        <begin position="335"/>
        <end position="508"/>
    </location>
</feature>